<sequence>MKANALDVRGLSVSYRGHEVLQEVGLTLPTGKCLGLVGESGSGKSTLARAVLGLQPADAGEVSLFGEPFFSLRPAARARVLRRVQMVFQSPSSSFNPRRDLRWSVSEPLRCNPEARLRLCPGGQLDEYLEELMRTVRLDPALLDSYPRELSGGQLQRMAIARALSTRPGLIILDEPTSSLDVSVQASVLNLLKDLQEAHQMSYLFITHDLGVVRFMADDIAVLREGRIVDAFPAGELLSPARDEYTKNLVAAFM</sequence>
<dbReference type="GO" id="GO:0005524">
    <property type="term" value="F:ATP binding"/>
    <property type="evidence" value="ECO:0007669"/>
    <property type="project" value="UniProtKB-KW"/>
</dbReference>
<evidence type="ECO:0000256" key="2">
    <source>
        <dbReference type="ARBA" id="ARBA00022448"/>
    </source>
</evidence>
<gene>
    <name evidence="6" type="ORF">B843_06055</name>
</gene>
<evidence type="ECO:0000313" key="6">
    <source>
        <dbReference type="EMBL" id="AHI22596.1"/>
    </source>
</evidence>
<dbReference type="Gene3D" id="3.40.50.300">
    <property type="entry name" value="P-loop containing nucleotide triphosphate hydrolases"/>
    <property type="match status" value="1"/>
</dbReference>
<dbReference type="PANTHER" id="PTHR43776">
    <property type="entry name" value="TRANSPORT ATP-BINDING PROTEIN"/>
    <property type="match status" value="1"/>
</dbReference>
<dbReference type="SMART" id="SM00382">
    <property type="entry name" value="AAA"/>
    <property type="match status" value="1"/>
</dbReference>
<evidence type="ECO:0000256" key="4">
    <source>
        <dbReference type="ARBA" id="ARBA00022840"/>
    </source>
</evidence>
<proteinExistence type="inferred from homology"/>
<keyword evidence="2" id="KW-0813">Transport</keyword>
<dbReference type="Pfam" id="PF00005">
    <property type="entry name" value="ABC_tran"/>
    <property type="match status" value="1"/>
</dbReference>
<dbReference type="HOGENOM" id="CLU_000604_1_23_11"/>
<dbReference type="Proteomes" id="UP000019222">
    <property type="component" value="Chromosome"/>
</dbReference>
<evidence type="ECO:0000256" key="3">
    <source>
        <dbReference type="ARBA" id="ARBA00022741"/>
    </source>
</evidence>
<organism evidence="6 7">
    <name type="scientific">Corynebacterium vitaeruminis DSM 20294</name>
    <dbReference type="NCBI Taxonomy" id="1224164"/>
    <lineage>
        <taxon>Bacteria</taxon>
        <taxon>Bacillati</taxon>
        <taxon>Actinomycetota</taxon>
        <taxon>Actinomycetes</taxon>
        <taxon>Mycobacteriales</taxon>
        <taxon>Corynebacteriaceae</taxon>
        <taxon>Corynebacterium</taxon>
    </lineage>
</organism>
<dbReference type="PANTHER" id="PTHR43776:SF7">
    <property type="entry name" value="D,D-DIPEPTIDE TRANSPORT ATP-BINDING PROTEIN DDPF-RELATED"/>
    <property type="match status" value="1"/>
</dbReference>
<dbReference type="EMBL" id="CP004353">
    <property type="protein sequence ID" value="AHI22596.1"/>
    <property type="molecule type" value="Genomic_DNA"/>
</dbReference>
<dbReference type="PATRIC" id="fig|1224164.3.peg.1214"/>
<dbReference type="PROSITE" id="PS00211">
    <property type="entry name" value="ABC_TRANSPORTER_1"/>
    <property type="match status" value="1"/>
</dbReference>
<feature type="domain" description="ABC transporter" evidence="5">
    <location>
        <begin position="6"/>
        <end position="250"/>
    </location>
</feature>
<accession>W5Y035</accession>
<dbReference type="InterPro" id="IPR027417">
    <property type="entry name" value="P-loop_NTPase"/>
</dbReference>
<dbReference type="GO" id="GO:0016887">
    <property type="term" value="F:ATP hydrolysis activity"/>
    <property type="evidence" value="ECO:0007669"/>
    <property type="project" value="InterPro"/>
</dbReference>
<name>W5Y035_9CORY</name>
<dbReference type="RefSeq" id="WP_025252627.1">
    <property type="nucleotide sequence ID" value="NZ_CP004353.1"/>
</dbReference>
<evidence type="ECO:0000256" key="1">
    <source>
        <dbReference type="ARBA" id="ARBA00005417"/>
    </source>
</evidence>
<dbReference type="InterPro" id="IPR003439">
    <property type="entry name" value="ABC_transporter-like_ATP-bd"/>
</dbReference>
<dbReference type="KEGG" id="cvt:B843_06055"/>
<dbReference type="eggNOG" id="COG4608">
    <property type="taxonomic scope" value="Bacteria"/>
</dbReference>
<dbReference type="STRING" id="1224164.B843_06055"/>
<dbReference type="GO" id="GO:0055085">
    <property type="term" value="P:transmembrane transport"/>
    <property type="evidence" value="ECO:0007669"/>
    <property type="project" value="UniProtKB-ARBA"/>
</dbReference>
<evidence type="ECO:0000313" key="7">
    <source>
        <dbReference type="Proteomes" id="UP000019222"/>
    </source>
</evidence>
<protein>
    <submittedName>
        <fullName evidence="6">ABC-type transporter, ATPase subunit</fullName>
    </submittedName>
</protein>
<dbReference type="InterPro" id="IPR050319">
    <property type="entry name" value="ABC_transp_ATP-bind"/>
</dbReference>
<dbReference type="SUPFAM" id="SSF52540">
    <property type="entry name" value="P-loop containing nucleoside triphosphate hydrolases"/>
    <property type="match status" value="1"/>
</dbReference>
<keyword evidence="7" id="KW-1185">Reference proteome</keyword>
<keyword evidence="3" id="KW-0547">Nucleotide-binding</keyword>
<evidence type="ECO:0000259" key="5">
    <source>
        <dbReference type="PROSITE" id="PS50893"/>
    </source>
</evidence>
<dbReference type="InterPro" id="IPR003593">
    <property type="entry name" value="AAA+_ATPase"/>
</dbReference>
<dbReference type="CDD" id="cd03257">
    <property type="entry name" value="ABC_NikE_OppD_transporters"/>
    <property type="match status" value="1"/>
</dbReference>
<comment type="similarity">
    <text evidence="1">Belongs to the ABC transporter superfamily.</text>
</comment>
<reference evidence="6 7" key="1">
    <citation type="submission" date="2013-02" db="EMBL/GenBank/DDBJ databases">
        <title>The complete genome sequence of Corynebacterium vitaeruminis DSM 20294.</title>
        <authorList>
            <person name="Ruckert C."/>
            <person name="Albersmeier A."/>
            <person name="Kalinowski J."/>
        </authorList>
    </citation>
    <scope>NUCLEOTIDE SEQUENCE [LARGE SCALE GENOMIC DNA]</scope>
    <source>
        <strain evidence="7">ATCC 10234</strain>
    </source>
</reference>
<dbReference type="AlphaFoldDB" id="W5Y035"/>
<dbReference type="PROSITE" id="PS50893">
    <property type="entry name" value="ABC_TRANSPORTER_2"/>
    <property type="match status" value="1"/>
</dbReference>
<dbReference type="InterPro" id="IPR017871">
    <property type="entry name" value="ABC_transporter-like_CS"/>
</dbReference>
<keyword evidence="4" id="KW-0067">ATP-binding</keyword>